<dbReference type="EMBL" id="HG994370">
    <property type="protein sequence ID" value="CAF2060232.1"/>
    <property type="molecule type" value="Genomic_DNA"/>
</dbReference>
<feature type="non-terminal residue" evidence="1">
    <location>
        <position position="1"/>
    </location>
</feature>
<reference evidence="1" key="1">
    <citation type="submission" date="2021-01" db="EMBL/GenBank/DDBJ databases">
        <authorList>
            <consortium name="Genoscope - CEA"/>
            <person name="William W."/>
        </authorList>
    </citation>
    <scope>NUCLEOTIDE SEQUENCE</scope>
</reference>
<sequence length="104" mass="11454">FVSYFVFIKVIESKLLPGVATSVTTIAVAAATSSSFGKDVATAVEARIAVTVASLYKRRFSWELVAENDLQETVNFSNVFAKINKGDERALKYLKDSNRVEESK</sequence>
<dbReference type="Proteomes" id="UP001295469">
    <property type="component" value="Chromosome C06"/>
</dbReference>
<name>A0A816QES4_BRANA</name>
<evidence type="ECO:0000313" key="1">
    <source>
        <dbReference type="EMBL" id="CAF2060232.1"/>
    </source>
</evidence>
<organism evidence="1">
    <name type="scientific">Brassica napus</name>
    <name type="common">Rape</name>
    <dbReference type="NCBI Taxonomy" id="3708"/>
    <lineage>
        <taxon>Eukaryota</taxon>
        <taxon>Viridiplantae</taxon>
        <taxon>Streptophyta</taxon>
        <taxon>Embryophyta</taxon>
        <taxon>Tracheophyta</taxon>
        <taxon>Spermatophyta</taxon>
        <taxon>Magnoliopsida</taxon>
        <taxon>eudicotyledons</taxon>
        <taxon>Gunneridae</taxon>
        <taxon>Pentapetalae</taxon>
        <taxon>rosids</taxon>
        <taxon>malvids</taxon>
        <taxon>Brassicales</taxon>
        <taxon>Brassicaceae</taxon>
        <taxon>Brassiceae</taxon>
        <taxon>Brassica</taxon>
    </lineage>
</organism>
<gene>
    <name evidence="1" type="ORF">DARMORV10_C06P29030.1</name>
</gene>
<protein>
    <submittedName>
        <fullName evidence="1">(rape) hypothetical protein</fullName>
    </submittedName>
</protein>
<accession>A0A816QES4</accession>
<proteinExistence type="predicted"/>
<dbReference type="AlphaFoldDB" id="A0A816QES4"/>